<dbReference type="PANTHER" id="PTHR42800:SF1">
    <property type="entry name" value="EXOINULINASE INUD (AFU_ORTHOLOGUE AFUA_5G00480)"/>
    <property type="match status" value="1"/>
</dbReference>
<dbReference type="Gene3D" id="2.60.120.560">
    <property type="entry name" value="Exo-inulinase, domain 1"/>
    <property type="match status" value="1"/>
</dbReference>
<dbReference type="SMART" id="SM00640">
    <property type="entry name" value="Glyco_32"/>
    <property type="match status" value="1"/>
</dbReference>
<keyword evidence="3 4" id="KW-0326">Glycosidase</keyword>
<dbReference type="SUPFAM" id="SSF75005">
    <property type="entry name" value="Arabinanase/levansucrase/invertase"/>
    <property type="match status" value="1"/>
</dbReference>
<evidence type="ECO:0000256" key="2">
    <source>
        <dbReference type="ARBA" id="ARBA00022801"/>
    </source>
</evidence>
<comment type="caution">
    <text evidence="7">The sequence shown here is derived from an EMBL/GenBank/DDBJ whole genome shotgun (WGS) entry which is preliminary data.</text>
</comment>
<dbReference type="Proteomes" id="UP001341444">
    <property type="component" value="Unassembled WGS sequence"/>
</dbReference>
<dbReference type="InterPro" id="IPR018053">
    <property type="entry name" value="Glyco_hydro_32_AS"/>
</dbReference>
<dbReference type="Pfam" id="PF00251">
    <property type="entry name" value="Glyco_hydro_32N"/>
    <property type="match status" value="1"/>
</dbReference>
<dbReference type="PROSITE" id="PS00609">
    <property type="entry name" value="GLYCOSYL_HYDROL_F32"/>
    <property type="match status" value="1"/>
</dbReference>
<evidence type="ECO:0000313" key="7">
    <source>
        <dbReference type="EMBL" id="MED1205973.1"/>
    </source>
</evidence>
<feature type="domain" description="Glycosyl hydrolase family 32 N-terminal" evidence="5">
    <location>
        <begin position="15"/>
        <end position="331"/>
    </location>
</feature>
<evidence type="ECO:0000259" key="6">
    <source>
        <dbReference type="Pfam" id="PF08244"/>
    </source>
</evidence>
<dbReference type="InterPro" id="IPR023296">
    <property type="entry name" value="Glyco_hydro_beta-prop_sf"/>
</dbReference>
<evidence type="ECO:0000256" key="4">
    <source>
        <dbReference type="RuleBase" id="RU362110"/>
    </source>
</evidence>
<feature type="domain" description="Glycosyl hydrolase family 32 C-terminal" evidence="6">
    <location>
        <begin position="334"/>
        <end position="484"/>
    </location>
</feature>
<dbReference type="CDD" id="cd18622">
    <property type="entry name" value="GH32_Inu-like"/>
    <property type="match status" value="1"/>
</dbReference>
<evidence type="ECO:0000256" key="1">
    <source>
        <dbReference type="ARBA" id="ARBA00009902"/>
    </source>
</evidence>
<comment type="similarity">
    <text evidence="1 4">Belongs to the glycosyl hydrolase 32 family.</text>
</comment>
<reference evidence="7 8" key="1">
    <citation type="submission" date="2023-03" db="EMBL/GenBank/DDBJ databases">
        <title>Bacillus Genome Sequencing.</title>
        <authorList>
            <person name="Dunlap C."/>
        </authorList>
    </citation>
    <scope>NUCLEOTIDE SEQUENCE [LARGE SCALE GENOMIC DNA]</scope>
    <source>
        <strain evidence="7 8">B-23453</strain>
    </source>
</reference>
<dbReference type="InterPro" id="IPR013148">
    <property type="entry name" value="Glyco_hydro_32_N"/>
</dbReference>
<protein>
    <submittedName>
        <fullName evidence="7">Glycoside hydrolase family 32 protein</fullName>
    </submittedName>
</protein>
<evidence type="ECO:0000256" key="3">
    <source>
        <dbReference type="ARBA" id="ARBA00023295"/>
    </source>
</evidence>
<dbReference type="Gene3D" id="2.115.10.20">
    <property type="entry name" value="Glycosyl hydrolase domain, family 43"/>
    <property type="match status" value="1"/>
</dbReference>
<evidence type="ECO:0000313" key="8">
    <source>
        <dbReference type="Proteomes" id="UP001341444"/>
    </source>
</evidence>
<dbReference type="GO" id="GO:0016787">
    <property type="term" value="F:hydrolase activity"/>
    <property type="evidence" value="ECO:0007669"/>
    <property type="project" value="UniProtKB-KW"/>
</dbReference>
<organism evidence="7 8">
    <name type="scientific">Heyndrickxia acidicola</name>
    <dbReference type="NCBI Taxonomy" id="209389"/>
    <lineage>
        <taxon>Bacteria</taxon>
        <taxon>Bacillati</taxon>
        <taxon>Bacillota</taxon>
        <taxon>Bacilli</taxon>
        <taxon>Bacillales</taxon>
        <taxon>Bacillaceae</taxon>
        <taxon>Heyndrickxia</taxon>
    </lineage>
</organism>
<accession>A0ABU6MMR4</accession>
<keyword evidence="2 4" id="KW-0378">Hydrolase</keyword>
<gene>
    <name evidence="7" type="ORF">P4T90_23355</name>
</gene>
<name>A0ABU6MMR4_9BACI</name>
<dbReference type="RefSeq" id="WP_066271469.1">
    <property type="nucleotide sequence ID" value="NZ_JARMAB010000045.1"/>
</dbReference>
<dbReference type="SUPFAM" id="SSF49899">
    <property type="entry name" value="Concanavalin A-like lectins/glucanases"/>
    <property type="match status" value="1"/>
</dbReference>
<evidence type="ECO:0000259" key="5">
    <source>
        <dbReference type="Pfam" id="PF00251"/>
    </source>
</evidence>
<dbReference type="InterPro" id="IPR001362">
    <property type="entry name" value="Glyco_hydro_32"/>
</dbReference>
<proteinExistence type="inferred from homology"/>
<dbReference type="Pfam" id="PF08244">
    <property type="entry name" value="Glyco_hydro_32C"/>
    <property type="match status" value="1"/>
</dbReference>
<dbReference type="EMBL" id="JARMAB010000045">
    <property type="protein sequence ID" value="MED1205973.1"/>
    <property type="molecule type" value="Genomic_DNA"/>
</dbReference>
<keyword evidence="8" id="KW-1185">Reference proteome</keyword>
<sequence length="492" mass="56356">MNNTGVLETFRPQFHFTPKSNWMNDPNGMVYYAGEYHLFYQYHPFGTTWGPMHWGHAVSKDLMSWEHLTIALAPDENGAIFSGSAVVDWNDTTGFFHGGSGLVAIFTHADLYPNSDRPRQRQSLAYSTDQGRTWIKYEGNPVLTEESITDFRDPKVFWHEKTNKWIMILAAGDHVRFYTSLNLKDWHFASEFGTESGSHAGVWECPDLFELPVDGDKFNSKWVMLVSIGNDPAYAEGSRTQYFIGDFNGITFTNENGDDTVLWLDHGRDNYAGVTWSDIPPEDGRRLFIGWMSNWRYANETPTEAWRSSMTLPRELTLCETSAGVRLFQTPVAEVETIRQEKHYWDCLTIAPEENILSDVMGDKLEIIAEMELHSSREFGFKIRKSEIEETVIGYNAVEETLFIDRVKSGVSYFNEDFPCRHGFSLKAKNNRVRLHLFVDSASVEVFVNDGELVLTDQIFPDPTSKGLELYTKDGKVKLISLTMFHLNFNHS</sequence>
<dbReference type="InterPro" id="IPR013320">
    <property type="entry name" value="ConA-like_dom_sf"/>
</dbReference>
<dbReference type="PANTHER" id="PTHR42800">
    <property type="entry name" value="EXOINULINASE INUD (AFU_ORTHOLOGUE AFUA_5G00480)"/>
    <property type="match status" value="1"/>
</dbReference>
<dbReference type="InterPro" id="IPR013189">
    <property type="entry name" value="Glyco_hydro_32_C"/>
</dbReference>